<gene>
    <name evidence="1" type="ORF">PIB30_026774</name>
</gene>
<accession>A0ABU6X9B9</accession>
<protein>
    <recommendedName>
        <fullName evidence="3">Zinc finger GRF-type domain-containing protein</fullName>
    </recommendedName>
</protein>
<organism evidence="1 2">
    <name type="scientific">Stylosanthes scabra</name>
    <dbReference type="NCBI Taxonomy" id="79078"/>
    <lineage>
        <taxon>Eukaryota</taxon>
        <taxon>Viridiplantae</taxon>
        <taxon>Streptophyta</taxon>
        <taxon>Embryophyta</taxon>
        <taxon>Tracheophyta</taxon>
        <taxon>Spermatophyta</taxon>
        <taxon>Magnoliopsida</taxon>
        <taxon>eudicotyledons</taxon>
        <taxon>Gunneridae</taxon>
        <taxon>Pentapetalae</taxon>
        <taxon>rosids</taxon>
        <taxon>fabids</taxon>
        <taxon>Fabales</taxon>
        <taxon>Fabaceae</taxon>
        <taxon>Papilionoideae</taxon>
        <taxon>50 kb inversion clade</taxon>
        <taxon>dalbergioids sensu lato</taxon>
        <taxon>Dalbergieae</taxon>
        <taxon>Pterocarpus clade</taxon>
        <taxon>Stylosanthes</taxon>
    </lineage>
</organism>
<name>A0ABU6X9B9_9FABA</name>
<evidence type="ECO:0000313" key="1">
    <source>
        <dbReference type="EMBL" id="MED6194262.1"/>
    </source>
</evidence>
<proteinExistence type="predicted"/>
<evidence type="ECO:0000313" key="2">
    <source>
        <dbReference type="Proteomes" id="UP001341840"/>
    </source>
</evidence>
<reference evidence="1 2" key="1">
    <citation type="journal article" date="2023" name="Plants (Basel)">
        <title>Bridging the Gap: Combining Genomics and Transcriptomics Approaches to Understand Stylosanthes scabra, an Orphan Legume from the Brazilian Caatinga.</title>
        <authorList>
            <person name="Ferreira-Neto J.R.C."/>
            <person name="da Silva M.D."/>
            <person name="Binneck E."/>
            <person name="de Melo N.F."/>
            <person name="da Silva R.H."/>
            <person name="de Melo A.L.T.M."/>
            <person name="Pandolfi V."/>
            <person name="Bustamante F.O."/>
            <person name="Brasileiro-Vidal A.C."/>
            <person name="Benko-Iseppon A.M."/>
        </authorList>
    </citation>
    <scope>NUCLEOTIDE SEQUENCE [LARGE SCALE GENOMIC DNA]</scope>
    <source>
        <tissue evidence="1">Leaves</tissue>
    </source>
</reference>
<evidence type="ECO:0008006" key="3">
    <source>
        <dbReference type="Google" id="ProtNLM"/>
    </source>
</evidence>
<comment type="caution">
    <text evidence="1">The sequence shown here is derived from an EMBL/GenBank/DDBJ whole genome shotgun (WGS) entry which is preliminary data.</text>
</comment>
<dbReference type="EMBL" id="JASCZI010211550">
    <property type="protein sequence ID" value="MED6194262.1"/>
    <property type="molecule type" value="Genomic_DNA"/>
</dbReference>
<dbReference type="Proteomes" id="UP001341840">
    <property type="component" value="Unassembled WGS sequence"/>
</dbReference>
<sequence length="113" mass="12728">METMTKRCRCYCGAAVTVLAAPTISGTRRYVACGKVPKCDFFEWIDDEEVNSRTKLKEKRVQCFCGDVLVLRMSEDANFLNGLMKRRKYAPPNKVVAVKGLSVVAKEPILILH</sequence>
<keyword evidence="2" id="KW-1185">Reference proteome</keyword>